<sequence>MSDSTQLARQVVQALLDAGVREAVLAPGSRNAPLSFALLAADRAGALRLHTRIDERSAGFLALGLARTSGRPVAVSCTSGTAVANLAPAALEAHHEHLPWIAVTADRPLRLRGTSANQTTEQVGLLPRAEVLDLAAGDEVDVPVGALLAARGPVHLNVQFDEPLTPVDDWVPRPTTARPPAPASTPEPKVLARGPRTVVVAGDGAGPAARLLAEQAGWPLLAEPSSGARAGSHAVPAYRVLLGTELAAEVERVVVAGHPTLSRPVARLLGREDVEVVDLAPDDRWQPRPFPVVDSAPVWRVGDGAPDLEWLDRWREAGRSLAARVRALLRAEGDVTPHEVAGVVAGAVGARDLLFVGPSNPVRDLDLMMTPPPVDRSARVVANRGLAGIDGVVSSAIGAALAHGAEGRTIALMGDVTFLHDQGGLVLGPHEPRPNLTLVVVNDDGGSIFSLLEQGGADHAHAFERLFGTPHGVDLAALCAATRTPHWRVESVAELEHALSQPAGGIEVVEVRVRRDNRREIDERVRNLRP</sequence>
<evidence type="ECO:0000313" key="10">
    <source>
        <dbReference type="EMBL" id="MBE7325558.1"/>
    </source>
</evidence>
<comment type="function">
    <text evidence="6">Catalyzes the thiamine diphosphate-dependent decarboxylation of 2-oxoglutarate and the subsequent addition of the resulting succinic semialdehyde-thiamine pyrophosphate anion to isochorismate to yield 2-succinyl-5-enolpyruvyl-6-hydroxy-3-cyclohexene-1-carboxylate (SEPHCHC).</text>
</comment>
<dbReference type="CDD" id="cd07037">
    <property type="entry name" value="TPP_PYR_MenD"/>
    <property type="match status" value="1"/>
</dbReference>
<dbReference type="PANTHER" id="PTHR42916">
    <property type="entry name" value="2-SUCCINYL-5-ENOLPYRUVYL-6-HYDROXY-3-CYCLOHEXENE-1-CARBOXYLATE SYNTHASE"/>
    <property type="match status" value="1"/>
</dbReference>
<dbReference type="PANTHER" id="PTHR42916:SF1">
    <property type="entry name" value="PROTEIN PHYLLO, CHLOROPLASTIC"/>
    <property type="match status" value="1"/>
</dbReference>
<dbReference type="Gene3D" id="3.40.50.970">
    <property type="match status" value="2"/>
</dbReference>
<dbReference type="InterPro" id="IPR029061">
    <property type="entry name" value="THDP-binding"/>
</dbReference>
<dbReference type="Pfam" id="PF02776">
    <property type="entry name" value="TPP_enzyme_N"/>
    <property type="match status" value="1"/>
</dbReference>
<comment type="catalytic activity">
    <reaction evidence="6">
        <text>isochorismate + 2-oxoglutarate + H(+) = 5-enolpyruvoyl-6-hydroxy-2-succinyl-cyclohex-3-ene-1-carboxylate + CO2</text>
        <dbReference type="Rhea" id="RHEA:25593"/>
        <dbReference type="ChEBI" id="CHEBI:15378"/>
        <dbReference type="ChEBI" id="CHEBI:16526"/>
        <dbReference type="ChEBI" id="CHEBI:16810"/>
        <dbReference type="ChEBI" id="CHEBI:29780"/>
        <dbReference type="ChEBI" id="CHEBI:58818"/>
        <dbReference type="EC" id="2.2.1.9"/>
    </reaction>
</comment>
<evidence type="ECO:0000259" key="8">
    <source>
        <dbReference type="Pfam" id="PF02775"/>
    </source>
</evidence>
<evidence type="ECO:0000256" key="7">
    <source>
        <dbReference type="SAM" id="MobiDB-lite"/>
    </source>
</evidence>
<dbReference type="InterPro" id="IPR011766">
    <property type="entry name" value="TPP_enzyme_TPP-bd"/>
</dbReference>
<dbReference type="Proteomes" id="UP000756387">
    <property type="component" value="Unassembled WGS sequence"/>
</dbReference>
<dbReference type="EC" id="2.2.1.9" evidence="6"/>
<keyword evidence="1 6" id="KW-0808">Transferase</keyword>
<keyword evidence="4 6" id="KW-0786">Thiamine pyrophosphate</keyword>
<name>A0ABR9RVF0_9ACTN</name>
<protein>
    <recommendedName>
        <fullName evidence="6">2-succinyl-5-enolpyruvyl-6-hydroxy-3-cyclohexene-1-carboxylate synthase</fullName>
        <shortName evidence="6">SEPHCHC synthase</shortName>
        <ecNumber evidence="6">2.2.1.9</ecNumber>
    </recommendedName>
    <alternativeName>
        <fullName evidence="6">Menaquinone biosynthesis protein MenD</fullName>
    </alternativeName>
</protein>
<organism evidence="10 11">
    <name type="scientific">Nocardioides malaquae</name>
    <dbReference type="NCBI Taxonomy" id="2773426"/>
    <lineage>
        <taxon>Bacteria</taxon>
        <taxon>Bacillati</taxon>
        <taxon>Actinomycetota</taxon>
        <taxon>Actinomycetes</taxon>
        <taxon>Propionibacteriales</taxon>
        <taxon>Nocardioidaceae</taxon>
        <taxon>Nocardioides</taxon>
    </lineage>
</organism>
<comment type="caution">
    <text evidence="10">The sequence shown here is derived from an EMBL/GenBank/DDBJ whole genome shotgun (WGS) entry which is preliminary data.</text>
</comment>
<keyword evidence="5 6" id="KW-0464">Manganese</keyword>
<keyword evidence="6" id="KW-0474">Menaquinone biosynthesis</keyword>
<dbReference type="GO" id="GO:0070204">
    <property type="term" value="F:2-succinyl-5-enolpyruvyl-6-hydroxy-3-cyclohexene-1-carboxylic-acid synthase activity"/>
    <property type="evidence" value="ECO:0007669"/>
    <property type="project" value="UniProtKB-EC"/>
</dbReference>
<evidence type="ECO:0000259" key="9">
    <source>
        <dbReference type="Pfam" id="PF02776"/>
    </source>
</evidence>
<feature type="region of interest" description="Disordered" evidence="7">
    <location>
        <begin position="167"/>
        <end position="190"/>
    </location>
</feature>
<comment type="cofactor">
    <cofactor evidence="6">
        <name>thiamine diphosphate</name>
        <dbReference type="ChEBI" id="CHEBI:58937"/>
    </cofactor>
    <text evidence="6">Binds 1 thiamine pyrophosphate per subunit.</text>
</comment>
<comment type="pathway">
    <text evidence="6">Quinol/quinone metabolism; menaquinone biosynthesis.</text>
</comment>
<dbReference type="NCBIfam" id="TIGR00173">
    <property type="entry name" value="menD"/>
    <property type="match status" value="1"/>
</dbReference>
<dbReference type="Pfam" id="PF02775">
    <property type="entry name" value="TPP_enzyme_C"/>
    <property type="match status" value="1"/>
</dbReference>
<gene>
    <name evidence="6 10" type="primary">menD</name>
    <name evidence="10" type="ORF">IEQ44_12940</name>
</gene>
<evidence type="ECO:0000256" key="4">
    <source>
        <dbReference type="ARBA" id="ARBA00023052"/>
    </source>
</evidence>
<feature type="domain" description="Thiamine pyrophosphate enzyme N-terminal TPP-binding" evidence="9">
    <location>
        <begin position="7"/>
        <end position="122"/>
    </location>
</feature>
<evidence type="ECO:0000256" key="5">
    <source>
        <dbReference type="ARBA" id="ARBA00023211"/>
    </source>
</evidence>
<keyword evidence="11" id="KW-1185">Reference proteome</keyword>
<dbReference type="InterPro" id="IPR004433">
    <property type="entry name" value="MenaQ_synth_MenD"/>
</dbReference>
<comment type="subunit">
    <text evidence="6">Homodimer.</text>
</comment>
<comment type="similarity">
    <text evidence="6">Belongs to the TPP enzyme family. MenD subfamily.</text>
</comment>
<feature type="domain" description="Thiamine pyrophosphate enzyme TPP-binding" evidence="8">
    <location>
        <begin position="378"/>
        <end position="501"/>
    </location>
</feature>
<dbReference type="Gene3D" id="3.40.50.1220">
    <property type="entry name" value="TPP-binding domain"/>
    <property type="match status" value="1"/>
</dbReference>
<comment type="pathway">
    <text evidence="6">Quinol/quinone metabolism; 1,4-dihydroxy-2-naphthoate biosynthesis; 1,4-dihydroxy-2-naphthoate from chorismate: step 2/7.</text>
</comment>
<reference evidence="10 11" key="1">
    <citation type="submission" date="2020-10" db="EMBL/GenBank/DDBJ databases">
        <title>Nocardioides sp. isolated from sludge.</title>
        <authorList>
            <person name="Zhang X."/>
        </authorList>
    </citation>
    <scope>NUCLEOTIDE SEQUENCE [LARGE SCALE GENOMIC DNA]</scope>
    <source>
        <strain evidence="10 11">Y6</strain>
    </source>
</reference>
<evidence type="ECO:0000256" key="6">
    <source>
        <dbReference type="HAMAP-Rule" id="MF_01659"/>
    </source>
</evidence>
<evidence type="ECO:0000256" key="1">
    <source>
        <dbReference type="ARBA" id="ARBA00022679"/>
    </source>
</evidence>
<dbReference type="EMBL" id="JADCSA010000013">
    <property type="protein sequence ID" value="MBE7325558.1"/>
    <property type="molecule type" value="Genomic_DNA"/>
</dbReference>
<dbReference type="CDD" id="cd02009">
    <property type="entry name" value="TPP_SHCHC_synthase"/>
    <property type="match status" value="1"/>
</dbReference>
<evidence type="ECO:0000256" key="2">
    <source>
        <dbReference type="ARBA" id="ARBA00022723"/>
    </source>
</evidence>
<proteinExistence type="inferred from homology"/>
<keyword evidence="2 6" id="KW-0479">Metal-binding</keyword>
<keyword evidence="3 6" id="KW-0460">Magnesium</keyword>
<evidence type="ECO:0000313" key="11">
    <source>
        <dbReference type="Proteomes" id="UP000756387"/>
    </source>
</evidence>
<dbReference type="RefSeq" id="WP_193638885.1">
    <property type="nucleotide sequence ID" value="NZ_JADCSA010000013.1"/>
</dbReference>
<accession>A0ABR9RVF0</accession>
<dbReference type="HAMAP" id="MF_01659">
    <property type="entry name" value="MenD"/>
    <property type="match status" value="1"/>
</dbReference>
<dbReference type="SUPFAM" id="SSF52518">
    <property type="entry name" value="Thiamin diphosphate-binding fold (THDP-binding)"/>
    <property type="match status" value="2"/>
</dbReference>
<dbReference type="InterPro" id="IPR012001">
    <property type="entry name" value="Thiamin_PyroP_enz_TPP-bd_dom"/>
</dbReference>
<dbReference type="PIRSF" id="PIRSF004983">
    <property type="entry name" value="MenD"/>
    <property type="match status" value="1"/>
</dbReference>
<comment type="cofactor">
    <cofactor evidence="6">
        <name>Mg(2+)</name>
        <dbReference type="ChEBI" id="CHEBI:18420"/>
    </cofactor>
    <cofactor evidence="6">
        <name>Mn(2+)</name>
        <dbReference type="ChEBI" id="CHEBI:29035"/>
    </cofactor>
</comment>
<evidence type="ECO:0000256" key="3">
    <source>
        <dbReference type="ARBA" id="ARBA00022842"/>
    </source>
</evidence>